<proteinExistence type="predicted"/>
<evidence type="ECO:0000256" key="1">
    <source>
        <dbReference type="SAM" id="MobiDB-lite"/>
    </source>
</evidence>
<keyword evidence="3" id="KW-1185">Reference proteome</keyword>
<dbReference type="Proteomes" id="UP000440578">
    <property type="component" value="Unassembled WGS sequence"/>
</dbReference>
<dbReference type="EMBL" id="VIIS01001233">
    <property type="protein sequence ID" value="KAF0300805.1"/>
    <property type="molecule type" value="Genomic_DNA"/>
</dbReference>
<comment type="caution">
    <text evidence="2">The sequence shown here is derived from an EMBL/GenBank/DDBJ whole genome shotgun (WGS) entry which is preliminary data.</text>
</comment>
<sequence>MTSVDRYVALVLQVQDLREPVCSNGYHVDRRGALHPPRTQGDLASNGRFQRSARFLHLPSVYSPAKHAQHHPKALRLLDAGPLLLQGHPARAGPVVEEDHLVVGAGQQQLQDDRSPAAERSPALGRPRGQR</sequence>
<feature type="region of interest" description="Disordered" evidence="1">
    <location>
        <begin position="95"/>
        <end position="131"/>
    </location>
</feature>
<evidence type="ECO:0000313" key="3">
    <source>
        <dbReference type="Proteomes" id="UP000440578"/>
    </source>
</evidence>
<organism evidence="2 3">
    <name type="scientific">Amphibalanus amphitrite</name>
    <name type="common">Striped barnacle</name>
    <name type="synonym">Balanus amphitrite</name>
    <dbReference type="NCBI Taxonomy" id="1232801"/>
    <lineage>
        <taxon>Eukaryota</taxon>
        <taxon>Metazoa</taxon>
        <taxon>Ecdysozoa</taxon>
        <taxon>Arthropoda</taxon>
        <taxon>Crustacea</taxon>
        <taxon>Multicrustacea</taxon>
        <taxon>Cirripedia</taxon>
        <taxon>Thoracica</taxon>
        <taxon>Thoracicalcarea</taxon>
        <taxon>Balanomorpha</taxon>
        <taxon>Balanoidea</taxon>
        <taxon>Balanidae</taxon>
        <taxon>Amphibalaninae</taxon>
        <taxon>Amphibalanus</taxon>
    </lineage>
</organism>
<dbReference type="AlphaFoldDB" id="A0A6A4W308"/>
<gene>
    <name evidence="2" type="ORF">FJT64_026771</name>
</gene>
<name>A0A6A4W308_AMPAM</name>
<evidence type="ECO:0000313" key="2">
    <source>
        <dbReference type="EMBL" id="KAF0300805.1"/>
    </source>
</evidence>
<protein>
    <submittedName>
        <fullName evidence="2">Uncharacterized protein</fullName>
    </submittedName>
</protein>
<accession>A0A6A4W308</accession>
<reference evidence="2 3" key="1">
    <citation type="submission" date="2019-07" db="EMBL/GenBank/DDBJ databases">
        <title>Draft genome assembly of a fouling barnacle, Amphibalanus amphitrite (Darwin, 1854): The first reference genome for Thecostraca.</title>
        <authorList>
            <person name="Kim W."/>
        </authorList>
    </citation>
    <scope>NUCLEOTIDE SEQUENCE [LARGE SCALE GENOMIC DNA]</scope>
    <source>
        <strain evidence="2">SNU_AA5</strain>
        <tissue evidence="2">Soma without cirri and trophi</tissue>
    </source>
</reference>